<keyword evidence="4" id="KW-1185">Reference proteome</keyword>
<organism evidence="3 4">
    <name type="scientific">Abeliophyllum distichum</name>
    <dbReference type="NCBI Taxonomy" id="126358"/>
    <lineage>
        <taxon>Eukaryota</taxon>
        <taxon>Viridiplantae</taxon>
        <taxon>Streptophyta</taxon>
        <taxon>Embryophyta</taxon>
        <taxon>Tracheophyta</taxon>
        <taxon>Spermatophyta</taxon>
        <taxon>Magnoliopsida</taxon>
        <taxon>eudicotyledons</taxon>
        <taxon>Gunneridae</taxon>
        <taxon>Pentapetalae</taxon>
        <taxon>asterids</taxon>
        <taxon>lamiids</taxon>
        <taxon>Lamiales</taxon>
        <taxon>Oleaceae</taxon>
        <taxon>Forsythieae</taxon>
        <taxon>Abeliophyllum</taxon>
    </lineage>
</organism>
<feature type="compositionally biased region" description="Polar residues" evidence="1">
    <location>
        <begin position="380"/>
        <end position="407"/>
    </location>
</feature>
<feature type="region of interest" description="Disordered" evidence="1">
    <location>
        <begin position="492"/>
        <end position="514"/>
    </location>
</feature>
<reference evidence="4" key="1">
    <citation type="submission" date="2024-07" db="EMBL/GenBank/DDBJ databases">
        <title>Two chromosome-level genome assemblies of Korean endemic species Abeliophyllum distichum and Forsythia ovata (Oleaceae).</title>
        <authorList>
            <person name="Jang H."/>
        </authorList>
    </citation>
    <scope>NUCLEOTIDE SEQUENCE [LARGE SCALE GENOMIC DNA]</scope>
</reference>
<accession>A0ABD1QWR5</accession>
<feature type="transmembrane region" description="Helical" evidence="2">
    <location>
        <begin position="44"/>
        <end position="65"/>
    </location>
</feature>
<protein>
    <submittedName>
        <fullName evidence="3">PMD domain-containing protein</fullName>
    </submittedName>
</protein>
<dbReference type="Proteomes" id="UP001604336">
    <property type="component" value="Unassembled WGS sequence"/>
</dbReference>
<dbReference type="EMBL" id="JBFOLK010000010">
    <property type="protein sequence ID" value="KAL2480329.1"/>
    <property type="molecule type" value="Genomic_DNA"/>
</dbReference>
<keyword evidence="2" id="KW-0472">Membrane</keyword>
<evidence type="ECO:0000313" key="4">
    <source>
        <dbReference type="Proteomes" id="UP001604336"/>
    </source>
</evidence>
<name>A0ABD1QWR5_9LAMI</name>
<evidence type="ECO:0000256" key="2">
    <source>
        <dbReference type="SAM" id="Phobius"/>
    </source>
</evidence>
<evidence type="ECO:0000256" key="1">
    <source>
        <dbReference type="SAM" id="MobiDB-lite"/>
    </source>
</evidence>
<evidence type="ECO:0000313" key="3">
    <source>
        <dbReference type="EMBL" id="KAL2480329.1"/>
    </source>
</evidence>
<gene>
    <name evidence="3" type="ORF">Adt_33295</name>
</gene>
<dbReference type="AlphaFoldDB" id="A0ABD1QWR5"/>
<keyword evidence="2" id="KW-0812">Transmembrane</keyword>
<proteinExistence type="predicted"/>
<sequence>MSVTQRDVGALVNLPPLGDTISHAILISSIAPKFRQKSTLTPTLACKNFTTILVMILLMQSVWLFSKFGCVGTFFVCLVSNPPWPTCPIAHELALGRSLNLCSLFLAAFYRGMAYLQHQLRTNASPTGSGPLWLAQLWLRAYFPQFGTPPMPHRSVNCYGLVINQLAPIDMSSRDVFTFFYNLNSIHSFFPFSAHQIPIYVQPPRTLNEVGAVLPVWAQYLIGRELFHDILTGTNAKAGVEVYTPQFFARQLGFGQSWPIPPYYSKNFQERFHTITKVEARAIYARNASLMLGFSLVPFNPTTVSHPFFEQFWPSVKRRLFTTNVNFAFHLLEGSGSSKTSISSTLTAIPVVSYINQTSCPLPLFPSKSSPIHTRRSVAASVQTSSPPAQTGATKGVSSCKRSTLYSSARPDDKSDDDEDVPPLTRRKRSSTSPLEDFSSPIPSIPPPSGPSNEAILREEVNEGLRTSIAENVEPIGDSSSFQGVFPPSMESEGITTPVPVVQEPPLPIRDDSSQIVKSPSDVLLPSSSKITGESAHEDADTILRSIQDNKLRLIRLLIPLRPVALLLRLLRFL</sequence>
<comment type="caution">
    <text evidence="3">The sequence shown here is derived from an EMBL/GenBank/DDBJ whole genome shotgun (WGS) entry which is preliminary data.</text>
</comment>
<feature type="region of interest" description="Disordered" evidence="1">
    <location>
        <begin position="375"/>
        <end position="454"/>
    </location>
</feature>
<keyword evidence="2" id="KW-1133">Transmembrane helix</keyword>